<gene>
    <name evidence="9" type="ORF">PMG11_00024</name>
</gene>
<keyword evidence="10" id="KW-1185">Reference proteome</keyword>
<dbReference type="EMBL" id="CDHK01000001">
    <property type="protein sequence ID" value="CEJ53675.1"/>
    <property type="molecule type" value="Genomic_DNA"/>
</dbReference>
<dbReference type="InterPro" id="IPR002328">
    <property type="entry name" value="ADH_Zn_CS"/>
</dbReference>
<evidence type="ECO:0000256" key="6">
    <source>
        <dbReference type="ARBA" id="ARBA00023027"/>
    </source>
</evidence>
<dbReference type="PROSITE" id="PS00059">
    <property type="entry name" value="ADH_ZINC"/>
    <property type="match status" value="1"/>
</dbReference>
<keyword evidence="5" id="KW-0560">Oxidoreductase</keyword>
<keyword evidence="6" id="KW-0520">NAD</keyword>
<protein>
    <recommendedName>
        <fullName evidence="8">Enoyl reductase (ER) domain-containing protein</fullName>
    </recommendedName>
</protein>
<name>A0A0F7TB89_PENBI</name>
<dbReference type="SMART" id="SM00829">
    <property type="entry name" value="PKS_ER"/>
    <property type="match status" value="1"/>
</dbReference>
<evidence type="ECO:0000256" key="3">
    <source>
        <dbReference type="ARBA" id="ARBA00022723"/>
    </source>
</evidence>
<reference evidence="10" key="1">
    <citation type="journal article" date="2015" name="Genome Announc.">
        <title>Draft genome sequence of the fungus Penicillium brasilianum MG11.</title>
        <authorList>
            <person name="Horn F."/>
            <person name="Linde J."/>
            <person name="Mattern D.J."/>
            <person name="Walther G."/>
            <person name="Guthke R."/>
            <person name="Brakhage A.A."/>
            <person name="Valiante V."/>
        </authorList>
    </citation>
    <scope>NUCLEOTIDE SEQUENCE [LARGE SCALE GENOMIC DNA]</scope>
    <source>
        <strain evidence="10">MG11</strain>
    </source>
</reference>
<dbReference type="Gene3D" id="3.90.180.10">
    <property type="entry name" value="Medium-chain alcohol dehydrogenases, catalytic domain"/>
    <property type="match status" value="1"/>
</dbReference>
<dbReference type="PANTHER" id="PTHR42940:SF7">
    <property type="entry name" value="ALCOHOL DEHYDROGENASE-LIKE N-TERMINAL DOMAIN-CONTAINING PROTEIN"/>
    <property type="match status" value="1"/>
</dbReference>
<dbReference type="SUPFAM" id="SSF50129">
    <property type="entry name" value="GroES-like"/>
    <property type="match status" value="1"/>
</dbReference>
<keyword evidence="4 7" id="KW-0862">Zinc</keyword>
<dbReference type="PANTHER" id="PTHR42940">
    <property type="entry name" value="ALCOHOL DEHYDROGENASE 1-RELATED"/>
    <property type="match status" value="1"/>
</dbReference>
<evidence type="ECO:0000256" key="1">
    <source>
        <dbReference type="ARBA" id="ARBA00001947"/>
    </source>
</evidence>
<dbReference type="InterPro" id="IPR020843">
    <property type="entry name" value="ER"/>
</dbReference>
<dbReference type="GO" id="GO:0005737">
    <property type="term" value="C:cytoplasm"/>
    <property type="evidence" value="ECO:0007669"/>
    <property type="project" value="TreeGrafter"/>
</dbReference>
<dbReference type="Gene3D" id="3.40.50.720">
    <property type="entry name" value="NAD(P)-binding Rossmann-like Domain"/>
    <property type="match status" value="1"/>
</dbReference>
<evidence type="ECO:0000256" key="2">
    <source>
        <dbReference type="ARBA" id="ARBA00008072"/>
    </source>
</evidence>
<feature type="domain" description="Enoyl reductase (ER)" evidence="8">
    <location>
        <begin position="16"/>
        <end position="336"/>
    </location>
</feature>
<organism evidence="9 10">
    <name type="scientific">Penicillium brasilianum</name>
    <dbReference type="NCBI Taxonomy" id="104259"/>
    <lineage>
        <taxon>Eukaryota</taxon>
        <taxon>Fungi</taxon>
        <taxon>Dikarya</taxon>
        <taxon>Ascomycota</taxon>
        <taxon>Pezizomycotina</taxon>
        <taxon>Eurotiomycetes</taxon>
        <taxon>Eurotiomycetidae</taxon>
        <taxon>Eurotiales</taxon>
        <taxon>Aspergillaceae</taxon>
        <taxon>Penicillium</taxon>
    </lineage>
</organism>
<dbReference type="OrthoDB" id="1560166at2759"/>
<dbReference type="Pfam" id="PF00107">
    <property type="entry name" value="ADH_zinc_N"/>
    <property type="match status" value="1"/>
</dbReference>
<dbReference type="InterPro" id="IPR013154">
    <property type="entry name" value="ADH-like_N"/>
</dbReference>
<dbReference type="InterPro" id="IPR011032">
    <property type="entry name" value="GroES-like_sf"/>
</dbReference>
<dbReference type="Pfam" id="PF08240">
    <property type="entry name" value="ADH_N"/>
    <property type="match status" value="1"/>
</dbReference>
<dbReference type="AlphaFoldDB" id="A0A0F7TB89"/>
<evidence type="ECO:0000256" key="7">
    <source>
        <dbReference type="RuleBase" id="RU361277"/>
    </source>
</evidence>
<comment type="cofactor">
    <cofactor evidence="1 7">
        <name>Zn(2+)</name>
        <dbReference type="ChEBI" id="CHEBI:29105"/>
    </cofactor>
</comment>
<dbReference type="FunFam" id="3.40.50.720:FF:000039">
    <property type="entry name" value="Alcohol dehydrogenase AdhP"/>
    <property type="match status" value="1"/>
</dbReference>
<evidence type="ECO:0000313" key="9">
    <source>
        <dbReference type="EMBL" id="CEJ53675.1"/>
    </source>
</evidence>
<evidence type="ECO:0000256" key="5">
    <source>
        <dbReference type="ARBA" id="ARBA00023002"/>
    </source>
</evidence>
<dbReference type="GO" id="GO:0004022">
    <property type="term" value="F:alcohol dehydrogenase (NAD+) activity"/>
    <property type="evidence" value="ECO:0007669"/>
    <property type="project" value="TreeGrafter"/>
</dbReference>
<dbReference type="CDD" id="cd08296">
    <property type="entry name" value="CAD_like"/>
    <property type="match status" value="1"/>
</dbReference>
<sequence length="339" mass="36118">MSLPSHYKRAAFREAGGPLTIEEIDLTMPDVGEVLVKVEACGVCFSDTVPQSHGLGGKFPIVPGHEIIGHVVATGDGVSDWKVGDRIGGGWHGGHDGTCPSCRQGHFQMCDNQSINGVTKNGGYAQYCILRSEAAVKIPTHVSAAEYAPILCAGVTVFNSMRQMGVKPGSTVAIQGLGGLGHLAIQYANRFGFRVVAISRDDQKERFVRDLGAHEYINTSEEDVGSALQKLGGASLIVATAPNPQAISPLLKGLGPLGKLLILAVPGEIPLDTRLMVARGLSVHGWPSGHALDSEETIRFTELEDIKCMIQTYSLDRANEAFDAMISGSVRFRAVITME</sequence>
<dbReference type="InterPro" id="IPR036291">
    <property type="entry name" value="NAD(P)-bd_dom_sf"/>
</dbReference>
<dbReference type="InterPro" id="IPR013149">
    <property type="entry name" value="ADH-like_C"/>
</dbReference>
<accession>A0A0F7TB89</accession>
<evidence type="ECO:0000256" key="4">
    <source>
        <dbReference type="ARBA" id="ARBA00022833"/>
    </source>
</evidence>
<evidence type="ECO:0000313" key="10">
    <source>
        <dbReference type="Proteomes" id="UP000042958"/>
    </source>
</evidence>
<keyword evidence="3 7" id="KW-0479">Metal-binding</keyword>
<dbReference type="Proteomes" id="UP000042958">
    <property type="component" value="Unassembled WGS sequence"/>
</dbReference>
<comment type="similarity">
    <text evidence="2 7">Belongs to the zinc-containing alcohol dehydrogenase family.</text>
</comment>
<evidence type="ECO:0000259" key="8">
    <source>
        <dbReference type="SMART" id="SM00829"/>
    </source>
</evidence>
<dbReference type="GO" id="GO:0008270">
    <property type="term" value="F:zinc ion binding"/>
    <property type="evidence" value="ECO:0007669"/>
    <property type="project" value="InterPro"/>
</dbReference>
<dbReference type="SUPFAM" id="SSF51735">
    <property type="entry name" value="NAD(P)-binding Rossmann-fold domains"/>
    <property type="match status" value="1"/>
</dbReference>
<dbReference type="STRING" id="104259.A0A0F7TB89"/>
<proteinExistence type="inferred from homology"/>